<dbReference type="EMBL" id="VTWU01000003">
    <property type="protein sequence ID" value="KAA9333413.1"/>
    <property type="molecule type" value="Genomic_DNA"/>
</dbReference>
<protein>
    <submittedName>
        <fullName evidence="1">Uncharacterized protein</fullName>
    </submittedName>
</protein>
<accession>A0A7L4ZXZ5</accession>
<reference evidence="1 2" key="1">
    <citation type="submission" date="2019-09" db="EMBL/GenBank/DDBJ databases">
        <title>Genome sequence of Hymenobacter sp. M3.</title>
        <authorList>
            <person name="Srinivasan S."/>
        </authorList>
    </citation>
    <scope>NUCLEOTIDE SEQUENCE [LARGE SCALE GENOMIC DNA]</scope>
    <source>
        <strain evidence="1 2">M3</strain>
    </source>
</reference>
<evidence type="ECO:0000313" key="2">
    <source>
        <dbReference type="Proteomes" id="UP000326380"/>
    </source>
</evidence>
<gene>
    <name evidence="1" type="ORF">F0P96_10615</name>
</gene>
<dbReference type="AlphaFoldDB" id="A0A7L4ZXZ5"/>
<dbReference type="RefSeq" id="WP_151078834.1">
    <property type="nucleotide sequence ID" value="NZ_CP047647.1"/>
</dbReference>
<organism evidence="1 2">
    <name type="scientific">Hymenobacter busanensis</name>
    <dbReference type="NCBI Taxonomy" id="2607656"/>
    <lineage>
        <taxon>Bacteria</taxon>
        <taxon>Pseudomonadati</taxon>
        <taxon>Bacteroidota</taxon>
        <taxon>Cytophagia</taxon>
        <taxon>Cytophagales</taxon>
        <taxon>Hymenobacteraceae</taxon>
        <taxon>Hymenobacter</taxon>
    </lineage>
</organism>
<sequence length="318" mass="34852">MLNPHTFPFAAAGRPLPDAELPACAEQPYSLPAPADRFLPFCLTRPANPARRLDCARVVRADTGAVLVTLSLTGGTYPLDVEKRTDGQTDYFLYYGAIVPGLSLPCGIPLRLVVDEFTSVRFSAIADLSGYLLLEWYHDGPLAGIPYGAGMRQRLYVEAGALRFGPPRQDIEETQDKATGTKRTDFLALTRTATFTVPPAASYLVQAVHAARAHRYFEAGGLPLAVTDTKQSDFGTDVCRWTLDVTVEDVDVLVARGCPAPLPVLDVAPYTPRPYVCGDTSDVAPDWQRKHPVETECEQDAAPEWRRKVPFETQCEPL</sequence>
<dbReference type="Proteomes" id="UP000326380">
    <property type="component" value="Unassembled WGS sequence"/>
</dbReference>
<proteinExistence type="predicted"/>
<evidence type="ECO:0000313" key="1">
    <source>
        <dbReference type="EMBL" id="KAA9333413.1"/>
    </source>
</evidence>
<comment type="caution">
    <text evidence="1">The sequence shown here is derived from an EMBL/GenBank/DDBJ whole genome shotgun (WGS) entry which is preliminary data.</text>
</comment>
<keyword evidence="2" id="KW-1185">Reference proteome</keyword>
<name>A0A7L4ZXZ5_9BACT</name>